<accession>A0A9X8HAY5</accession>
<comment type="caution">
    <text evidence="2">The sequence shown here is derived from an EMBL/GenBank/DDBJ whole genome shotgun (WGS) entry which is preliminary data.</text>
</comment>
<organism evidence="2 3">
    <name type="scientific">Aphanomyces astaci</name>
    <name type="common">Crayfish plague agent</name>
    <dbReference type="NCBI Taxonomy" id="112090"/>
    <lineage>
        <taxon>Eukaryota</taxon>
        <taxon>Sar</taxon>
        <taxon>Stramenopiles</taxon>
        <taxon>Oomycota</taxon>
        <taxon>Saprolegniomycetes</taxon>
        <taxon>Saprolegniales</taxon>
        <taxon>Verrucalvaceae</taxon>
        <taxon>Aphanomyces</taxon>
    </lineage>
</organism>
<reference evidence="2 3" key="1">
    <citation type="journal article" date="2018" name="J. Invertebr. Pathol.">
        <title>New genotyping method for the causative agent of crayfish plague (Aphanomyces astaci) based on whole genome data.</title>
        <authorList>
            <person name="Minardi D."/>
            <person name="Studholme D.J."/>
            <person name="van der Giezen M."/>
            <person name="Pretto T."/>
            <person name="Oidtmann B."/>
        </authorList>
    </citation>
    <scope>NUCLEOTIDE SEQUENCE [LARGE SCALE GENOMIC DNA]</scope>
    <source>
        <strain evidence="2 3">KB13</strain>
    </source>
</reference>
<dbReference type="AlphaFoldDB" id="A0A9X8HAY5"/>
<dbReference type="Proteomes" id="UP000275652">
    <property type="component" value="Unassembled WGS sequence"/>
</dbReference>
<name>A0A9X8HAY5_APHAT</name>
<sequence>MVDGVQGCQIGDMNNADNDTNAEIQQLLREMHNMSSKKNPATHHPTALTYHGPRQAKSSPKT</sequence>
<evidence type="ECO:0000256" key="1">
    <source>
        <dbReference type="SAM" id="MobiDB-lite"/>
    </source>
</evidence>
<dbReference type="EMBL" id="QUTI01022704">
    <property type="protein sequence ID" value="RLO07857.1"/>
    <property type="molecule type" value="Genomic_DNA"/>
</dbReference>
<proteinExistence type="predicted"/>
<gene>
    <name evidence="2" type="ORF">DYB28_006393</name>
</gene>
<evidence type="ECO:0000313" key="3">
    <source>
        <dbReference type="Proteomes" id="UP000275652"/>
    </source>
</evidence>
<feature type="non-terminal residue" evidence="2">
    <location>
        <position position="1"/>
    </location>
</feature>
<feature type="region of interest" description="Disordered" evidence="1">
    <location>
        <begin position="32"/>
        <end position="62"/>
    </location>
</feature>
<evidence type="ECO:0000313" key="2">
    <source>
        <dbReference type="EMBL" id="RLO07857.1"/>
    </source>
</evidence>
<protein>
    <submittedName>
        <fullName evidence="2">Uncharacterized protein</fullName>
    </submittedName>
</protein>